<dbReference type="PIRSF" id="PIRSF033722">
    <property type="entry name" value="DnaD_CA_C3587_prd"/>
    <property type="match status" value="1"/>
</dbReference>
<dbReference type="InterPro" id="IPR053162">
    <property type="entry name" value="DnaD"/>
</dbReference>
<protein>
    <submittedName>
        <fullName evidence="4">DnaD domain protein</fullName>
    </submittedName>
</protein>
<feature type="compositionally biased region" description="Basic and acidic residues" evidence="2">
    <location>
        <begin position="307"/>
        <end position="317"/>
    </location>
</feature>
<evidence type="ECO:0000313" key="5">
    <source>
        <dbReference type="Proteomes" id="UP000516046"/>
    </source>
</evidence>
<accession>A0A7G9WKJ2</accession>
<dbReference type="AlphaFoldDB" id="A0A7G9WKJ2"/>
<evidence type="ECO:0000259" key="3">
    <source>
        <dbReference type="Pfam" id="PF07261"/>
    </source>
</evidence>
<keyword evidence="5" id="KW-1185">Reference proteome</keyword>
<dbReference type="NCBIfam" id="TIGR01446">
    <property type="entry name" value="DnaD_dom"/>
    <property type="match status" value="1"/>
</dbReference>
<sequence>MQYQSDNGIWNSVFAVPTAVVDYHLKLAGSVQLKALLWVLRQQGTAFTDNDLSQALGVNSADARDALSYWQETGVLQLGCADNATVSASAVPDPAVHTVSTAAANSPTPAAEPIRPVQHAPLPRTERPDPAFTARRMEEDSTVCCMMQDAEQILCRPLSPSDLSTLLLIHDSYGLPADVILMLVQYAASSGKGNMRYIEKVALNWADEGITTHMQAEEKLQQLTDMGRAWHTVQRAAGLPERAPTEREKGYAACWVLQWKFSPAMLKLAYDRCVDATGVFKANYMNKILERWHREGISTSEQAQAETKQRREARKEANQPSFDLEAYERDSLFDTIGGNH</sequence>
<reference evidence="4 5" key="1">
    <citation type="submission" date="2020-08" db="EMBL/GenBank/DDBJ databases">
        <authorList>
            <person name="Ren C."/>
            <person name="Gu Y."/>
            <person name="Xu Y."/>
        </authorList>
    </citation>
    <scope>NUCLEOTIDE SEQUENCE [LARGE SCALE GENOMIC DNA]</scope>
    <source>
        <strain evidence="4 5">LBM18003</strain>
    </source>
</reference>
<dbReference type="KEGG" id="caml:H6X83_06280"/>
<dbReference type="PANTHER" id="PTHR37293:SF5">
    <property type="entry name" value="DNA REPLICATION PROTEIN"/>
    <property type="match status" value="1"/>
</dbReference>
<proteinExistence type="inferred from homology"/>
<dbReference type="EMBL" id="CP060696">
    <property type="protein sequence ID" value="QNO19204.1"/>
    <property type="molecule type" value="Genomic_DNA"/>
</dbReference>
<dbReference type="RefSeq" id="WP_212508273.1">
    <property type="nucleotide sequence ID" value="NZ_CP060696.1"/>
</dbReference>
<feature type="region of interest" description="Disordered" evidence="2">
    <location>
        <begin position="101"/>
        <end position="130"/>
    </location>
</feature>
<dbReference type="InterPro" id="IPR006343">
    <property type="entry name" value="DnaB/C_C"/>
</dbReference>
<feature type="domain" description="DnaB/C C-terminal" evidence="3">
    <location>
        <begin position="148"/>
        <end position="219"/>
    </location>
</feature>
<evidence type="ECO:0000313" key="4">
    <source>
        <dbReference type="EMBL" id="QNO19204.1"/>
    </source>
</evidence>
<dbReference type="SUPFAM" id="SSF158499">
    <property type="entry name" value="DnaD domain-like"/>
    <property type="match status" value="2"/>
</dbReference>
<organism evidence="4 5">
    <name type="scientific">Caproicibacterium amylolyticum</name>
    <dbReference type="NCBI Taxonomy" id="2766537"/>
    <lineage>
        <taxon>Bacteria</taxon>
        <taxon>Bacillati</taxon>
        <taxon>Bacillota</taxon>
        <taxon>Clostridia</taxon>
        <taxon>Eubacteriales</taxon>
        <taxon>Oscillospiraceae</taxon>
        <taxon>Caproicibacterium</taxon>
    </lineage>
</organism>
<feature type="domain" description="DnaB/C C-terminal" evidence="3">
    <location>
        <begin position="248"/>
        <end position="306"/>
    </location>
</feature>
<gene>
    <name evidence="4" type="ORF">H6X83_06280</name>
</gene>
<dbReference type="InterPro" id="IPR017019">
    <property type="entry name" value="DNA_replication_prd_bac"/>
</dbReference>
<comment type="similarity">
    <text evidence="1">Belongs to the DnaB/DnaD family.</text>
</comment>
<evidence type="ECO:0000256" key="2">
    <source>
        <dbReference type="SAM" id="MobiDB-lite"/>
    </source>
</evidence>
<dbReference type="Gene3D" id="1.10.10.630">
    <property type="entry name" value="DnaD domain-like"/>
    <property type="match status" value="2"/>
</dbReference>
<name>A0A7G9WKJ2_9FIRM</name>
<feature type="region of interest" description="Disordered" evidence="2">
    <location>
        <begin position="298"/>
        <end position="323"/>
    </location>
</feature>
<feature type="compositionally biased region" description="Low complexity" evidence="2">
    <location>
        <begin position="101"/>
        <end position="111"/>
    </location>
</feature>
<dbReference type="PANTHER" id="PTHR37293">
    <property type="entry name" value="PHAGE REPLICATION PROTEIN-RELATED"/>
    <property type="match status" value="1"/>
</dbReference>
<dbReference type="Proteomes" id="UP000516046">
    <property type="component" value="Chromosome"/>
</dbReference>
<dbReference type="Pfam" id="PF07261">
    <property type="entry name" value="DnaB_2"/>
    <property type="match status" value="2"/>
</dbReference>
<dbReference type="InterPro" id="IPR034829">
    <property type="entry name" value="DnaD-like_sf"/>
</dbReference>
<evidence type="ECO:0000256" key="1">
    <source>
        <dbReference type="ARBA" id="ARBA00093462"/>
    </source>
</evidence>